<protein>
    <submittedName>
        <fullName evidence="1">Uncharacterized protein</fullName>
    </submittedName>
</protein>
<evidence type="ECO:0000313" key="1">
    <source>
        <dbReference type="EMBL" id="TFU86209.1"/>
    </source>
</evidence>
<accession>A0A9X8VG15</accession>
<reference evidence="1" key="1">
    <citation type="submission" date="2019-03" db="EMBL/GenBank/DDBJ databases">
        <title>Serratia marcescens strain N2 draft genome.</title>
        <authorList>
            <person name="Yassin A."/>
            <person name="El-Kenawy N."/>
            <person name="Youssef N.H."/>
        </authorList>
    </citation>
    <scope>NUCLEOTIDE SEQUENCE [LARGE SCALE GENOMIC DNA]</scope>
    <source>
        <strain evidence="1">N2</strain>
    </source>
</reference>
<proteinExistence type="predicted"/>
<dbReference type="EMBL" id="SPSG01002325">
    <property type="protein sequence ID" value="TFU86209.1"/>
    <property type="molecule type" value="Genomic_DNA"/>
</dbReference>
<sequence length="78" mass="9096">MHHAGYCSGWNSRKKTPSFARIFARRRSRFTGHVIPVKTYVENNIFNPTISLIYCAAMTARLNYIRHRRLALFYTSTG</sequence>
<organism evidence="1">
    <name type="scientific">Serratia marcescens</name>
    <dbReference type="NCBI Taxonomy" id="615"/>
    <lineage>
        <taxon>Bacteria</taxon>
        <taxon>Pseudomonadati</taxon>
        <taxon>Pseudomonadota</taxon>
        <taxon>Gammaproteobacteria</taxon>
        <taxon>Enterobacterales</taxon>
        <taxon>Yersiniaceae</taxon>
        <taxon>Serratia</taxon>
    </lineage>
</organism>
<comment type="caution">
    <text evidence="1">The sequence shown here is derived from an EMBL/GenBank/DDBJ whole genome shotgun (WGS) entry which is preliminary data.</text>
</comment>
<name>A0A9X8VG15_SERMA</name>
<dbReference type="AlphaFoldDB" id="A0A9X8VG15"/>
<gene>
    <name evidence="1" type="ORF">E0L31_17740</name>
</gene>